<comment type="caution">
    <text evidence="3">The sequence shown here is derived from an EMBL/GenBank/DDBJ whole genome shotgun (WGS) entry which is preliminary data.</text>
</comment>
<dbReference type="EMBL" id="JAOB01000093">
    <property type="protein sequence ID" value="EUA06921.1"/>
    <property type="molecule type" value="Genomic_DNA"/>
</dbReference>
<dbReference type="InterPro" id="IPR011008">
    <property type="entry name" value="Dimeric_a/b-barrel"/>
</dbReference>
<evidence type="ECO:0000313" key="3">
    <source>
        <dbReference type="EMBL" id="EUA06921.1"/>
    </source>
</evidence>
<comment type="similarity">
    <text evidence="1">Belongs to the YciI family.</text>
</comment>
<dbReference type="AlphaFoldDB" id="X7YJD2"/>
<name>X7YJD2_MYCXE</name>
<sequence>MRVRDGEALLTDGPYVEGAEIANGFYVLSAADRDEAVKLASQIPATTVEVRQLAGVSHL</sequence>
<reference evidence="3" key="1">
    <citation type="submission" date="2014-01" db="EMBL/GenBank/DDBJ databases">
        <authorList>
            <person name="Brown-Elliot B."/>
            <person name="Wallace R."/>
            <person name="Lenaerts A."/>
            <person name="Ordway D."/>
            <person name="DeGroote M.A."/>
            <person name="Parker T."/>
            <person name="Sizemore C."/>
            <person name="Tallon L.J."/>
            <person name="Sadzewicz L.K."/>
            <person name="Sengamalay N."/>
            <person name="Fraser C.M."/>
            <person name="Hine E."/>
            <person name="Shefchek K.A."/>
            <person name="Das S.P."/>
            <person name="Tettelin H."/>
        </authorList>
    </citation>
    <scope>NUCLEOTIDE SEQUENCE [LARGE SCALE GENOMIC DNA]</scope>
    <source>
        <strain evidence="3">4042</strain>
    </source>
</reference>
<organism evidence="3">
    <name type="scientific">Mycobacterium xenopi 4042</name>
    <dbReference type="NCBI Taxonomy" id="1299334"/>
    <lineage>
        <taxon>Bacteria</taxon>
        <taxon>Bacillati</taxon>
        <taxon>Actinomycetota</taxon>
        <taxon>Actinomycetes</taxon>
        <taxon>Mycobacteriales</taxon>
        <taxon>Mycobacteriaceae</taxon>
        <taxon>Mycobacterium</taxon>
    </lineage>
</organism>
<evidence type="ECO:0000259" key="2">
    <source>
        <dbReference type="Pfam" id="PF03795"/>
    </source>
</evidence>
<evidence type="ECO:0000256" key="1">
    <source>
        <dbReference type="ARBA" id="ARBA00007689"/>
    </source>
</evidence>
<dbReference type="Gene3D" id="3.30.70.1060">
    <property type="entry name" value="Dimeric alpha+beta barrel"/>
    <property type="match status" value="1"/>
</dbReference>
<dbReference type="SUPFAM" id="SSF54909">
    <property type="entry name" value="Dimeric alpha+beta barrel"/>
    <property type="match status" value="1"/>
</dbReference>
<dbReference type="Pfam" id="PF03795">
    <property type="entry name" value="YCII"/>
    <property type="match status" value="1"/>
</dbReference>
<accession>X7YJD2</accession>
<proteinExistence type="inferred from homology"/>
<protein>
    <submittedName>
        <fullName evidence="3">YCII-related domain protein</fullName>
    </submittedName>
</protein>
<dbReference type="InterPro" id="IPR005545">
    <property type="entry name" value="YCII"/>
</dbReference>
<dbReference type="PATRIC" id="fig|1299334.3.peg.10438"/>
<gene>
    <name evidence="3" type="ORF">I553_0863</name>
</gene>
<feature type="domain" description="YCII-related" evidence="2">
    <location>
        <begin position="6"/>
        <end position="47"/>
    </location>
</feature>